<reference evidence="1 2" key="1">
    <citation type="journal article" date="2018" name="ACS Chem. Biol.">
        <title>Ketoreductase domain dysfunction expands chemodiversity: malyngamide biosynthesis in the cyanobacterium Okeania hirsuta.</title>
        <authorList>
            <person name="Moss N.A."/>
            <person name="Leao T."/>
            <person name="Rankin M."/>
            <person name="McCullough T.M."/>
            <person name="Qu P."/>
            <person name="Korobeynikov A."/>
            <person name="Smith J.L."/>
            <person name="Gerwick L."/>
            <person name="Gerwick W.H."/>
        </authorList>
    </citation>
    <scope>NUCLEOTIDE SEQUENCE [LARGE SCALE GENOMIC DNA]</scope>
    <source>
        <strain evidence="1 2">PAB10Feb10-1</strain>
    </source>
</reference>
<evidence type="ECO:0000313" key="1">
    <source>
        <dbReference type="EMBL" id="RQH18185.1"/>
    </source>
</evidence>
<sequence length="60" mass="6956">MAAARWRWNWQNAVVNRPLARLSPQLANTQARNFSCKLGLGRKGVQDEKHHHCKQIYTKA</sequence>
<keyword evidence="2" id="KW-1185">Reference proteome</keyword>
<evidence type="ECO:0000313" key="2">
    <source>
        <dbReference type="Proteomes" id="UP000269154"/>
    </source>
</evidence>
<accession>A0A3N6P644</accession>
<comment type="caution">
    <text evidence="1">The sequence shown here is derived from an EMBL/GenBank/DDBJ whole genome shotgun (WGS) entry which is preliminary data.</text>
</comment>
<name>A0A3N6P644_9CYAN</name>
<protein>
    <submittedName>
        <fullName evidence="1">Uncharacterized protein</fullName>
    </submittedName>
</protein>
<dbReference type="Proteomes" id="UP000269154">
    <property type="component" value="Unassembled WGS sequence"/>
</dbReference>
<proteinExistence type="predicted"/>
<organism evidence="1 2">
    <name type="scientific">Okeania hirsuta</name>
    <dbReference type="NCBI Taxonomy" id="1458930"/>
    <lineage>
        <taxon>Bacteria</taxon>
        <taxon>Bacillati</taxon>
        <taxon>Cyanobacteriota</taxon>
        <taxon>Cyanophyceae</taxon>
        <taxon>Oscillatoriophycideae</taxon>
        <taxon>Oscillatoriales</taxon>
        <taxon>Microcoleaceae</taxon>
        <taxon>Okeania</taxon>
    </lineage>
</organism>
<dbReference type="EMBL" id="RCBY01000479">
    <property type="protein sequence ID" value="RQH18185.1"/>
    <property type="molecule type" value="Genomic_DNA"/>
</dbReference>
<dbReference type="AlphaFoldDB" id="A0A3N6P644"/>
<gene>
    <name evidence="1" type="ORF">D5R40_33040</name>
</gene>